<dbReference type="STRING" id="1742359.GCA_001439625_03785"/>
<dbReference type="RefSeq" id="WP_146846426.1">
    <property type="nucleotide sequence ID" value="NZ_CP042593.1"/>
</dbReference>
<keyword evidence="1" id="KW-0472">Membrane</keyword>
<dbReference type="AlphaFoldDB" id="A0A5B8Z353"/>
<proteinExistence type="predicted"/>
<evidence type="ECO:0000313" key="2">
    <source>
        <dbReference type="EMBL" id="QED47267.1"/>
    </source>
</evidence>
<accession>A0A5B8Z353</accession>
<feature type="transmembrane region" description="Helical" evidence="1">
    <location>
        <begin position="155"/>
        <end position="178"/>
    </location>
</feature>
<reference evidence="3" key="1">
    <citation type="submission" date="2019-08" db="EMBL/GenBank/DDBJ databases">
        <authorList>
            <person name="Zheng X."/>
        </authorList>
    </citation>
    <scope>NUCLEOTIDE SEQUENCE [LARGE SCALE GENOMIC DNA]</scope>
    <source>
        <strain evidence="3">FJAT-25496</strain>
    </source>
</reference>
<sequence length="234" mass="26789">MSTFVRYQLISFIRSLKFIPPVIVYLTWVFILYAYKNVPILSSYGASSIALYMIMTWIAMAIFTMEEDSEKHILFTHVGGKQKYLIGKWFAVLAFMIPLAFFAIFYPILAGSFKGSMTVSLYAMTFYSHIIFGMFGILIGTLFSATTFAMKKYSWLSAVFFLVVSLASKSLIEAVSLLKWGLWVFPPVFEVIDYMSAGDQLIANQVFWFDTLHVLLYLIIGIMMAILLFLKKEQ</sequence>
<dbReference type="OrthoDB" id="1936187at2"/>
<protein>
    <submittedName>
        <fullName evidence="2">Uncharacterized protein</fullName>
    </submittedName>
</protein>
<keyword evidence="1" id="KW-0812">Transmembrane</keyword>
<organism evidence="2 3">
    <name type="scientific">Cytobacillus dafuensis</name>
    <name type="common">Bacillus dafuensis</name>
    <dbReference type="NCBI Taxonomy" id="1742359"/>
    <lineage>
        <taxon>Bacteria</taxon>
        <taxon>Bacillati</taxon>
        <taxon>Bacillota</taxon>
        <taxon>Bacilli</taxon>
        <taxon>Bacillales</taxon>
        <taxon>Bacillaceae</taxon>
        <taxon>Cytobacillus</taxon>
    </lineage>
</organism>
<evidence type="ECO:0000313" key="3">
    <source>
        <dbReference type="Proteomes" id="UP000321555"/>
    </source>
</evidence>
<keyword evidence="1" id="KW-1133">Transmembrane helix</keyword>
<gene>
    <name evidence="2" type="ORF">FSZ17_08425</name>
</gene>
<feature type="transmembrane region" description="Helical" evidence="1">
    <location>
        <begin position="211"/>
        <end position="230"/>
    </location>
</feature>
<dbReference type="KEGG" id="bda:FSZ17_08425"/>
<dbReference type="Proteomes" id="UP000321555">
    <property type="component" value="Chromosome"/>
</dbReference>
<name>A0A5B8Z353_CYTDA</name>
<dbReference type="EMBL" id="CP042593">
    <property type="protein sequence ID" value="QED47267.1"/>
    <property type="molecule type" value="Genomic_DNA"/>
</dbReference>
<feature type="transmembrane region" description="Helical" evidence="1">
    <location>
        <begin position="85"/>
        <end position="109"/>
    </location>
</feature>
<feature type="transmembrane region" description="Helical" evidence="1">
    <location>
        <begin position="12"/>
        <end position="35"/>
    </location>
</feature>
<feature type="transmembrane region" description="Helical" evidence="1">
    <location>
        <begin position="121"/>
        <end position="143"/>
    </location>
</feature>
<feature type="transmembrane region" description="Helical" evidence="1">
    <location>
        <begin position="41"/>
        <end position="64"/>
    </location>
</feature>
<evidence type="ECO:0000256" key="1">
    <source>
        <dbReference type="SAM" id="Phobius"/>
    </source>
</evidence>
<keyword evidence="3" id="KW-1185">Reference proteome</keyword>